<dbReference type="InterPro" id="IPR015889">
    <property type="entry name" value="Intradiol_dOase_core"/>
</dbReference>
<name>A0A7D8US20_9HELO</name>
<dbReference type="InterPro" id="IPR000627">
    <property type="entry name" value="Intradiol_dOase_C"/>
</dbReference>
<comment type="caution">
    <text evidence="3">The sequence shown here is derived from an EMBL/GenBank/DDBJ whole genome shotgun (WGS) entry which is preliminary data.</text>
</comment>
<keyword evidence="4" id="KW-1185">Reference proteome</keyword>
<feature type="chain" id="PRO_5028983287" description="Intradiol ring-cleavage dioxygenases domain-containing protein" evidence="1">
    <location>
        <begin position="21"/>
        <end position="373"/>
    </location>
</feature>
<dbReference type="AlphaFoldDB" id="A0A7D8US20"/>
<dbReference type="CDD" id="cd03457">
    <property type="entry name" value="intradiol_dioxygenase_like"/>
    <property type="match status" value="1"/>
</dbReference>
<feature type="signal peptide" evidence="1">
    <location>
        <begin position="1"/>
        <end position="20"/>
    </location>
</feature>
<dbReference type="Gene3D" id="2.60.130.10">
    <property type="entry name" value="Aromatic compound dioxygenase"/>
    <property type="match status" value="1"/>
</dbReference>
<evidence type="ECO:0000259" key="2">
    <source>
        <dbReference type="Pfam" id="PF00775"/>
    </source>
</evidence>
<keyword evidence="1" id="KW-0732">Signal</keyword>
<dbReference type="GO" id="GO:0016702">
    <property type="term" value="F:oxidoreductase activity, acting on single donors with incorporation of molecular oxygen, incorporation of two atoms of oxygen"/>
    <property type="evidence" value="ECO:0007669"/>
    <property type="project" value="InterPro"/>
</dbReference>
<dbReference type="OrthoDB" id="121380at2759"/>
<evidence type="ECO:0000313" key="3">
    <source>
        <dbReference type="EMBL" id="TVY56117.1"/>
    </source>
</evidence>
<dbReference type="GO" id="GO:0008199">
    <property type="term" value="F:ferric iron binding"/>
    <property type="evidence" value="ECO:0007669"/>
    <property type="project" value="InterPro"/>
</dbReference>
<dbReference type="PANTHER" id="PTHR34315">
    <property type="match status" value="1"/>
</dbReference>
<reference evidence="3 4" key="1">
    <citation type="submission" date="2018-05" db="EMBL/GenBank/DDBJ databases">
        <title>Whole genome sequencing for identification of molecular markers to develop diagnostic detection tools for the regulated plant pathogen Lachnellula willkommii.</title>
        <authorList>
            <person name="Giroux E."/>
            <person name="Bilodeau G."/>
        </authorList>
    </citation>
    <scope>NUCLEOTIDE SEQUENCE [LARGE SCALE GENOMIC DNA]</scope>
    <source>
        <strain evidence="3 4">CBS 625.97</strain>
    </source>
</reference>
<evidence type="ECO:0000313" key="4">
    <source>
        <dbReference type="Proteomes" id="UP000481288"/>
    </source>
</evidence>
<dbReference type="Proteomes" id="UP000481288">
    <property type="component" value="Unassembled WGS sequence"/>
</dbReference>
<dbReference type="Pfam" id="PF00775">
    <property type="entry name" value="Dioxygenase_C"/>
    <property type="match status" value="1"/>
</dbReference>
<organism evidence="3 4">
    <name type="scientific">Lachnellula cervina</name>
    <dbReference type="NCBI Taxonomy" id="1316786"/>
    <lineage>
        <taxon>Eukaryota</taxon>
        <taxon>Fungi</taxon>
        <taxon>Dikarya</taxon>
        <taxon>Ascomycota</taxon>
        <taxon>Pezizomycotina</taxon>
        <taxon>Leotiomycetes</taxon>
        <taxon>Helotiales</taxon>
        <taxon>Lachnaceae</taxon>
        <taxon>Lachnellula</taxon>
    </lineage>
</organism>
<protein>
    <recommendedName>
        <fullName evidence="2">Intradiol ring-cleavage dioxygenases domain-containing protein</fullName>
    </recommendedName>
</protein>
<proteinExistence type="predicted"/>
<dbReference type="SUPFAM" id="SSF49482">
    <property type="entry name" value="Aromatic compound dioxygenase"/>
    <property type="match status" value="1"/>
</dbReference>
<accession>A0A7D8US20</accession>
<dbReference type="EMBL" id="QGMG01000185">
    <property type="protein sequence ID" value="TVY56117.1"/>
    <property type="molecule type" value="Genomic_DNA"/>
</dbReference>
<evidence type="ECO:0000256" key="1">
    <source>
        <dbReference type="SAM" id="SignalP"/>
    </source>
</evidence>
<gene>
    <name evidence="3" type="ORF">LCER1_G003986</name>
</gene>
<dbReference type="PANTHER" id="PTHR34315:SF2">
    <property type="entry name" value="ANCHORED DIOXYGENASE, PUTATIVE (AFU_ORTHOLOGUE AFUA_3G01800)-RELATED"/>
    <property type="match status" value="1"/>
</dbReference>
<sequence>MVYLSKIAVAAACFASSVLAHPGEHHDAQAVKREIVARDQMASAAKRSIDSCSNSLKHREVNARSVARRANIARDIRQKRNIKSKPKKYRRDLATLEIYEAINHNETALGYTPATPETTIFSANTSCILSPENTDGPYYVTGESIRKNVTEGQAGIPLYLEVQYLDINTCLPVPDVYVDIWNCNSTGLYSGVNVTGNEGSYDSTFLRGIQVSDSDGVASFETLFPGHYDGRATHTHLLSHQNVSVLSNGTIQGGTVSHIGQLFWNEDLRSAVEATYPYNTNTQTVVSNADDMWSIVQAENDYDPFPEYLYLGDDITDGLLAWIQIGINVTADQTSSSYYSVAAVLQADGGHAVASNFTGGSGGNGTTNGTAPS</sequence>
<feature type="domain" description="Intradiol ring-cleavage dioxygenases" evidence="2">
    <location>
        <begin position="136"/>
        <end position="232"/>
    </location>
</feature>